<proteinExistence type="predicted"/>
<name>A0A1Y3BVI0_EURMA</name>
<dbReference type="OrthoDB" id="69177at2759"/>
<dbReference type="GO" id="GO:0008475">
    <property type="term" value="F:procollagen-lysine 5-dioxygenase activity"/>
    <property type="evidence" value="ECO:0007669"/>
    <property type="project" value="TreeGrafter"/>
</dbReference>
<dbReference type="PANTHER" id="PTHR10730:SF45">
    <property type="entry name" value="PROCOLLAGEN-LYSINE,2-OXOGLUTARATE 5-DIOXYGENASE"/>
    <property type="match status" value="1"/>
</dbReference>
<evidence type="ECO:0000313" key="1">
    <source>
        <dbReference type="EMBL" id="OTF84018.1"/>
    </source>
</evidence>
<dbReference type="EMBL" id="MUJZ01001140">
    <property type="protein sequence ID" value="OTF84018.1"/>
    <property type="molecule type" value="Genomic_DNA"/>
</dbReference>
<keyword evidence="2" id="KW-1185">Reference proteome</keyword>
<comment type="caution">
    <text evidence="1">The sequence shown here is derived from an EMBL/GenBank/DDBJ whole genome shotgun (WGS) entry which is preliminary data.</text>
</comment>
<protein>
    <submittedName>
        <fullName evidence="1">Uncharacterized protein</fullName>
    </submittedName>
</protein>
<organism evidence="1 2">
    <name type="scientific">Euroglyphus maynei</name>
    <name type="common">Mayne's house dust mite</name>
    <dbReference type="NCBI Taxonomy" id="6958"/>
    <lineage>
        <taxon>Eukaryota</taxon>
        <taxon>Metazoa</taxon>
        <taxon>Ecdysozoa</taxon>
        <taxon>Arthropoda</taxon>
        <taxon>Chelicerata</taxon>
        <taxon>Arachnida</taxon>
        <taxon>Acari</taxon>
        <taxon>Acariformes</taxon>
        <taxon>Sarcoptiformes</taxon>
        <taxon>Astigmata</taxon>
        <taxon>Psoroptidia</taxon>
        <taxon>Analgoidea</taxon>
        <taxon>Pyroglyphidae</taxon>
        <taxon>Pyroglyphinae</taxon>
        <taxon>Euroglyphus</taxon>
    </lineage>
</organism>
<dbReference type="AlphaFoldDB" id="A0A1Y3BVI0"/>
<dbReference type="PANTHER" id="PTHR10730">
    <property type="entry name" value="PROCOLLAGEN-LYSINE,2-OXOGLUTARATE 5-DIOXYGENASE/GLYCOSYLTRANSFERASE 25 FAMILY MEMBER"/>
    <property type="match status" value="1"/>
</dbReference>
<accession>A0A1Y3BVI0</accession>
<gene>
    <name evidence="1" type="ORF">BLA29_014548</name>
</gene>
<dbReference type="InterPro" id="IPR050757">
    <property type="entry name" value="Collagen_mod_GT25"/>
</dbReference>
<evidence type="ECO:0000313" key="2">
    <source>
        <dbReference type="Proteomes" id="UP000194236"/>
    </source>
</evidence>
<dbReference type="Proteomes" id="UP000194236">
    <property type="component" value="Unassembled WGS sequence"/>
</dbReference>
<reference evidence="1 2" key="1">
    <citation type="submission" date="2017-03" db="EMBL/GenBank/DDBJ databases">
        <title>Genome Survey of Euroglyphus maynei.</title>
        <authorList>
            <person name="Arlian L.G."/>
            <person name="Morgan M.S."/>
            <person name="Rider S.D."/>
        </authorList>
    </citation>
    <scope>NUCLEOTIDE SEQUENCE [LARGE SCALE GENOMIC DNA]</scope>
    <source>
        <strain evidence="1">Arlian Lab</strain>
        <tissue evidence="1">Whole body</tissue>
    </source>
</reference>
<dbReference type="GO" id="GO:0005783">
    <property type="term" value="C:endoplasmic reticulum"/>
    <property type="evidence" value="ECO:0007669"/>
    <property type="project" value="TreeGrafter"/>
</dbReference>
<sequence>MFVTNQYDYGHLAQMDTMDIHLKHSEFYEIYTNEYEWRKRYIHENYTKIFSDDNSIIEQPCPDK</sequence>